<keyword evidence="4 8" id="KW-0812">Transmembrane</keyword>
<keyword evidence="5 8" id="KW-1133">Transmembrane helix</keyword>
<dbReference type="GO" id="GO:0046872">
    <property type="term" value="F:metal ion binding"/>
    <property type="evidence" value="ECO:0007669"/>
    <property type="project" value="UniProtKB-KW"/>
</dbReference>
<feature type="transmembrane region" description="Helical" evidence="8">
    <location>
        <begin position="184"/>
        <end position="205"/>
    </location>
</feature>
<evidence type="ECO:0000256" key="1">
    <source>
        <dbReference type="ARBA" id="ARBA00004651"/>
    </source>
</evidence>
<dbReference type="GO" id="GO:0044038">
    <property type="term" value="P:cell wall macromolecule biosynthetic process"/>
    <property type="evidence" value="ECO:0007669"/>
    <property type="project" value="TreeGrafter"/>
</dbReference>
<dbReference type="PANTHER" id="PTHR22926:SF3">
    <property type="entry name" value="UNDECAPRENYL-PHOSPHATE ALPHA-N-ACETYLGLUCOSAMINYL 1-PHOSPHATE TRANSFERASE"/>
    <property type="match status" value="1"/>
</dbReference>
<evidence type="ECO:0000313" key="9">
    <source>
        <dbReference type="EMBL" id="PIO42571.1"/>
    </source>
</evidence>
<keyword evidence="9" id="KW-0378">Hydrolase</keyword>
<dbReference type="GO" id="GO:0071555">
    <property type="term" value="P:cell wall organization"/>
    <property type="evidence" value="ECO:0007669"/>
    <property type="project" value="TreeGrafter"/>
</dbReference>
<feature type="transmembrane region" description="Helical" evidence="8">
    <location>
        <begin position="26"/>
        <end position="44"/>
    </location>
</feature>
<keyword evidence="3" id="KW-0808">Transferase</keyword>
<feature type="transmembrane region" description="Helical" evidence="8">
    <location>
        <begin position="285"/>
        <end position="304"/>
    </location>
</feature>
<dbReference type="AlphaFoldDB" id="A0A2N9VSV3"/>
<feature type="binding site" evidence="7">
    <location>
        <position position="127"/>
    </location>
    <ligand>
        <name>Mg(2+)</name>
        <dbReference type="ChEBI" id="CHEBI:18420"/>
    </ligand>
</feature>
<dbReference type="GO" id="GO:0005886">
    <property type="term" value="C:plasma membrane"/>
    <property type="evidence" value="ECO:0007669"/>
    <property type="project" value="UniProtKB-SubCell"/>
</dbReference>
<keyword evidence="10" id="KW-1185">Reference proteome</keyword>
<evidence type="ECO:0000256" key="3">
    <source>
        <dbReference type="ARBA" id="ARBA00022679"/>
    </source>
</evidence>
<feature type="transmembrane region" description="Helical" evidence="8">
    <location>
        <begin position="50"/>
        <end position="69"/>
    </location>
</feature>
<evidence type="ECO:0000256" key="8">
    <source>
        <dbReference type="SAM" id="Phobius"/>
    </source>
</evidence>
<name>A0A2N9VSV3_9HYPH</name>
<evidence type="ECO:0000256" key="6">
    <source>
        <dbReference type="ARBA" id="ARBA00023136"/>
    </source>
</evidence>
<evidence type="ECO:0000256" key="7">
    <source>
        <dbReference type="PIRSR" id="PIRSR600715-1"/>
    </source>
</evidence>
<dbReference type="OrthoDB" id="9783652at2"/>
<feature type="transmembrane region" description="Helical" evidence="8">
    <location>
        <begin position="105"/>
        <end position="125"/>
    </location>
</feature>
<comment type="caution">
    <text evidence="9">The sequence shown here is derived from an EMBL/GenBank/DDBJ whole genome shotgun (WGS) entry which is preliminary data.</text>
</comment>
<evidence type="ECO:0000256" key="5">
    <source>
        <dbReference type="ARBA" id="ARBA00022989"/>
    </source>
</evidence>
<keyword evidence="2" id="KW-1003">Cell membrane</keyword>
<evidence type="ECO:0000313" key="10">
    <source>
        <dbReference type="Proteomes" id="UP000232163"/>
    </source>
</evidence>
<feature type="transmembrane region" description="Helical" evidence="8">
    <location>
        <begin position="81"/>
        <end position="99"/>
    </location>
</feature>
<keyword evidence="7" id="KW-0479">Metal-binding</keyword>
<dbReference type="EMBL" id="MZMT01000053">
    <property type="protein sequence ID" value="PIO42571.1"/>
    <property type="molecule type" value="Genomic_DNA"/>
</dbReference>
<keyword evidence="6 8" id="KW-0472">Membrane</keyword>
<dbReference type="GO" id="GO:0009103">
    <property type="term" value="P:lipopolysaccharide biosynthetic process"/>
    <property type="evidence" value="ECO:0007669"/>
    <property type="project" value="TreeGrafter"/>
</dbReference>
<dbReference type="Proteomes" id="UP000232163">
    <property type="component" value="Unassembled WGS sequence"/>
</dbReference>
<reference evidence="10" key="1">
    <citation type="journal article" date="2017" name="Int J Environ Stud">
        <title>Does the Miocene-Pliocene relict legume Oxytropis triphylla form nitrogen-fixing nodules with a combination of bacterial strains?</title>
        <authorList>
            <person name="Safronova V."/>
            <person name="Belimov A."/>
            <person name="Sazanova A."/>
            <person name="Kuznetsova I."/>
            <person name="Popova J."/>
            <person name="Andronov E."/>
            <person name="Verkhozina A."/>
            <person name="Tikhonovich I."/>
        </authorList>
    </citation>
    <scope>NUCLEOTIDE SEQUENCE [LARGE SCALE GENOMIC DNA]</scope>
    <source>
        <strain evidence="10">Tri-38</strain>
    </source>
</reference>
<dbReference type="PANTHER" id="PTHR22926">
    <property type="entry name" value="PHOSPHO-N-ACETYLMURAMOYL-PENTAPEPTIDE-TRANSFERASE"/>
    <property type="match status" value="1"/>
</dbReference>
<gene>
    <name evidence="9" type="ORF">B5P45_23355</name>
</gene>
<organism evidence="9 10">
    <name type="scientific">Phyllobacterium zundukense</name>
    <dbReference type="NCBI Taxonomy" id="1867719"/>
    <lineage>
        <taxon>Bacteria</taxon>
        <taxon>Pseudomonadati</taxon>
        <taxon>Pseudomonadota</taxon>
        <taxon>Alphaproteobacteria</taxon>
        <taxon>Hyphomicrobiales</taxon>
        <taxon>Phyllobacteriaceae</taxon>
        <taxon>Phyllobacterium</taxon>
    </lineage>
</organism>
<feature type="transmembrane region" description="Helical" evidence="8">
    <location>
        <begin position="256"/>
        <end position="279"/>
    </location>
</feature>
<accession>A0A2N9VSV3</accession>
<evidence type="ECO:0000256" key="4">
    <source>
        <dbReference type="ARBA" id="ARBA00022692"/>
    </source>
</evidence>
<proteinExistence type="predicted"/>
<comment type="subcellular location">
    <subcellularLocation>
        <location evidence="1">Cell membrane</location>
        <topology evidence="1">Multi-pass membrane protein</topology>
    </subcellularLocation>
</comment>
<feature type="transmembrane region" description="Helical" evidence="8">
    <location>
        <begin position="211"/>
        <end position="235"/>
    </location>
</feature>
<evidence type="ECO:0000256" key="2">
    <source>
        <dbReference type="ARBA" id="ARBA00022475"/>
    </source>
</evidence>
<keyword evidence="7" id="KW-0460">Magnesium</keyword>
<feature type="binding site" evidence="7">
    <location>
        <position position="188"/>
    </location>
    <ligand>
        <name>Mg(2+)</name>
        <dbReference type="ChEBI" id="CHEBI:18420"/>
    </ligand>
</feature>
<feature type="transmembrane region" description="Helical" evidence="8">
    <location>
        <begin position="132"/>
        <end position="153"/>
    </location>
</feature>
<protein>
    <submittedName>
        <fullName evidence="9">Glycoside hydrolase</fullName>
    </submittedName>
</protein>
<sequence>MRALPTDFLGAAVTERSNHTQAARQLGGLAIVPAMIASLWIFGPDNGLDLQFLVATTTAAALLWVTGFFDDRHHLPESIRLVSQLLASAIAVYGLGPDFRLLSEFLPYFVERGLLVIALVYFINLTNFMDGLDLMVVSGLGIPLALLAGFSAFGLAALGTGHLAASIAGGFAGFAVFNRPKAKVFLGDSGSLPIGLMSGLAFFMVARDISIWAGLVLPLFFIADATSTLLMRLAAGENIFAAHSKHAYQVAKRAGWSVWQVVLSVGALNLVLGVCALAASQHGPMRIAGILAALIGVALLLYRFRRAA</sequence>
<feature type="transmembrane region" description="Helical" evidence="8">
    <location>
        <begin position="159"/>
        <end position="177"/>
    </location>
</feature>
<dbReference type="InterPro" id="IPR000715">
    <property type="entry name" value="Glycosyl_transferase_4"/>
</dbReference>
<dbReference type="GO" id="GO:0016787">
    <property type="term" value="F:hydrolase activity"/>
    <property type="evidence" value="ECO:0007669"/>
    <property type="project" value="UniProtKB-KW"/>
</dbReference>
<dbReference type="GO" id="GO:0016780">
    <property type="term" value="F:phosphotransferase activity, for other substituted phosphate groups"/>
    <property type="evidence" value="ECO:0007669"/>
    <property type="project" value="InterPro"/>
</dbReference>
<dbReference type="Pfam" id="PF00953">
    <property type="entry name" value="Glycos_transf_4"/>
    <property type="match status" value="1"/>
</dbReference>
<comment type="cofactor">
    <cofactor evidence="7">
        <name>Mg(2+)</name>
        <dbReference type="ChEBI" id="CHEBI:18420"/>
    </cofactor>
</comment>